<dbReference type="InterPro" id="IPR011009">
    <property type="entry name" value="Kinase-like_dom_sf"/>
</dbReference>
<keyword evidence="3" id="KW-0547">Nucleotide-binding</keyword>
<dbReference type="SUPFAM" id="SSF56112">
    <property type="entry name" value="Protein kinase-like (PK-like)"/>
    <property type="match status" value="1"/>
</dbReference>
<reference evidence="8" key="1">
    <citation type="journal article" date="2020" name="bioRxiv">
        <title>Comparative genomics of Chlamydomonas.</title>
        <authorList>
            <person name="Craig R.J."/>
            <person name="Hasan A.R."/>
            <person name="Ness R.W."/>
            <person name="Keightley P.D."/>
        </authorList>
    </citation>
    <scope>NUCLEOTIDE SEQUENCE</scope>
    <source>
        <strain evidence="8">CCAP 11/70</strain>
    </source>
</reference>
<keyword evidence="5" id="KW-0067">ATP-binding</keyword>
<proteinExistence type="predicted"/>
<dbReference type="OrthoDB" id="248923at2759"/>
<feature type="region of interest" description="Disordered" evidence="6">
    <location>
        <begin position="40"/>
        <end position="65"/>
    </location>
</feature>
<dbReference type="CDD" id="cd00180">
    <property type="entry name" value="PKc"/>
    <property type="match status" value="1"/>
</dbReference>
<dbReference type="GO" id="GO:0005524">
    <property type="term" value="F:ATP binding"/>
    <property type="evidence" value="ECO:0007669"/>
    <property type="project" value="UniProtKB-KW"/>
</dbReference>
<evidence type="ECO:0000259" key="7">
    <source>
        <dbReference type="PROSITE" id="PS50011"/>
    </source>
</evidence>
<dbReference type="Pfam" id="PF00069">
    <property type="entry name" value="Pkinase"/>
    <property type="match status" value="1"/>
</dbReference>
<accession>A0A836BV45</accession>
<evidence type="ECO:0000313" key="9">
    <source>
        <dbReference type="Proteomes" id="UP000612055"/>
    </source>
</evidence>
<dbReference type="GO" id="GO:0004674">
    <property type="term" value="F:protein serine/threonine kinase activity"/>
    <property type="evidence" value="ECO:0007669"/>
    <property type="project" value="UniProtKB-KW"/>
</dbReference>
<dbReference type="PANTHER" id="PTHR24351">
    <property type="entry name" value="RIBOSOMAL PROTEIN S6 KINASE"/>
    <property type="match status" value="1"/>
</dbReference>
<evidence type="ECO:0000256" key="6">
    <source>
        <dbReference type="SAM" id="MobiDB-lite"/>
    </source>
</evidence>
<keyword evidence="2" id="KW-0808">Transferase</keyword>
<protein>
    <recommendedName>
        <fullName evidence="7">Protein kinase domain-containing protein</fullName>
    </recommendedName>
</protein>
<organism evidence="8 9">
    <name type="scientific">Edaphochlamys debaryana</name>
    <dbReference type="NCBI Taxonomy" id="47281"/>
    <lineage>
        <taxon>Eukaryota</taxon>
        <taxon>Viridiplantae</taxon>
        <taxon>Chlorophyta</taxon>
        <taxon>core chlorophytes</taxon>
        <taxon>Chlorophyceae</taxon>
        <taxon>CS clade</taxon>
        <taxon>Chlamydomonadales</taxon>
        <taxon>Chlamydomonadales incertae sedis</taxon>
        <taxon>Edaphochlamys</taxon>
    </lineage>
</organism>
<feature type="domain" description="Protein kinase" evidence="7">
    <location>
        <begin position="133"/>
        <end position="386"/>
    </location>
</feature>
<dbReference type="Gene3D" id="1.10.510.10">
    <property type="entry name" value="Transferase(Phosphotransferase) domain 1"/>
    <property type="match status" value="1"/>
</dbReference>
<dbReference type="EMBL" id="JAEHOE010000081">
    <property type="protein sequence ID" value="KAG2488668.1"/>
    <property type="molecule type" value="Genomic_DNA"/>
</dbReference>
<gene>
    <name evidence="8" type="ORF">HYH03_012829</name>
</gene>
<comment type="caution">
    <text evidence="8">The sequence shown here is derived from an EMBL/GenBank/DDBJ whole genome shotgun (WGS) entry which is preliminary data.</text>
</comment>
<keyword evidence="1" id="KW-0723">Serine/threonine-protein kinase</keyword>
<keyword evidence="9" id="KW-1185">Reference proteome</keyword>
<evidence type="ECO:0000256" key="2">
    <source>
        <dbReference type="ARBA" id="ARBA00022679"/>
    </source>
</evidence>
<evidence type="ECO:0000256" key="1">
    <source>
        <dbReference type="ARBA" id="ARBA00022527"/>
    </source>
</evidence>
<dbReference type="Proteomes" id="UP000612055">
    <property type="component" value="Unassembled WGS sequence"/>
</dbReference>
<name>A0A836BV45_9CHLO</name>
<dbReference type="InterPro" id="IPR000719">
    <property type="entry name" value="Prot_kinase_dom"/>
</dbReference>
<evidence type="ECO:0000256" key="4">
    <source>
        <dbReference type="ARBA" id="ARBA00022777"/>
    </source>
</evidence>
<dbReference type="AlphaFoldDB" id="A0A836BV45"/>
<dbReference type="PROSITE" id="PS50011">
    <property type="entry name" value="PROTEIN_KINASE_DOM"/>
    <property type="match status" value="1"/>
</dbReference>
<evidence type="ECO:0000256" key="5">
    <source>
        <dbReference type="ARBA" id="ARBA00022840"/>
    </source>
</evidence>
<evidence type="ECO:0000256" key="3">
    <source>
        <dbReference type="ARBA" id="ARBA00022741"/>
    </source>
</evidence>
<evidence type="ECO:0000313" key="8">
    <source>
        <dbReference type="EMBL" id="KAG2488668.1"/>
    </source>
</evidence>
<keyword evidence="4" id="KW-0418">Kinase</keyword>
<sequence length="412" mass="44536">MASSLLHSHHRPSEPVHVLRHSAHKLKGAAACPITLQHDTHTHVGSPESECGWPEAGPRPSLDSNLSELSLASSVELAHLFVPPELIREEDPAPPLTPSPSLTSLVRQPLPEEHHKFIKKALRKLRPGQQLQARKVRPLGKGGVGEVHLLELDLPDGGRLHVAQKAIICRKYDAHRHARELAAMEATAACPFVLRVYGSTPHGKAPYALYTEYAPLGSLHDLIQERQRLGLGPGRGRAPYFEEDEVRWLSARVLAALAHVHGKGLVHRDVSPHNIYRSASGHPLLADFDAAQALDEDGLAYGPAGRLAIAAPEVRAAAYGGGAYGTKADMWSLGMVVLEMVSDKQLADGPRLEGCSEALRHLVLEGLLVQQARRLDAAGAMAHPFFAAVDWAQLEFEQPPPGLRPPEAGGCP</sequence>